<keyword evidence="3" id="KW-1133">Transmembrane helix</keyword>
<evidence type="ECO:0000256" key="3">
    <source>
        <dbReference type="SAM" id="Phobius"/>
    </source>
</evidence>
<sequence length="868" mass="100812">MALYLLKFSGCLLIFLAFYKLVLEKENMHAFKRFFLLAALVLSISIPLVTFTQYVDYSPLTFNEVSQDMLIANNPIEIETTTSYTPYIIWSIYLIGVLIFGFKFIRNLYRLNYKIKHNPKQRYYEFTHVLLKDLIVPHTFFNYIFFNKSKFEANQIPEEVFWHEQTHATQKHSIDVVFIEALQVLLWFNPLIYIIKHAIKLNHEFLADQGVLRKGINTNTYQKIILAFSSNATQPQLANAINYSLIKKRFTVMKTQTTKRGVWLRSLVLLPLLAIMLYSFSDTKVIEKTSEEVSDTNYTARSINIEVFNNGTYEIEGTKATKKTFASVINQLHQDITPEIRNQIINVHVNNGKAVLDEDVWFIYNSVIDYGFHRIVTYNQEIIREKGNKPFAITNTDTYEQQKATKLNTQNKYYRIITYLDKDGLVLLPNGWHPVTNLKQSFSRFHNKSKADSTEIELLIHKKSSKNATSEVIDILNSFGTLKTKYVDKLGWETNSRKPNAQQKATKAQIKEYNTIARKYNSMSKNDMVIKKTDIERLKYIYSIMNAEQKKNTEPFPNIPAPPAPKAPRDIEVEEVMPPPPPPIPANATPEQKAKYKKIISEYAKKYPESVTRYKSKSGEIIEEVEVPTNLLPPPPPPPVPHNATPEQKKKYKENIKKYKLAVAESRQNMAKVREAKSTERTQLIEVKEQYAAERKASQEVKLARVAEMKVKQEKLQRIVERQAISEERKAQLVKEKLKHVEERKAETEKRQEMLKKEKLKHVEERKVLAEQKRKHAIAAKVKRQEENIARREMNIPPSPPKSPLDHVIEMAKKDAIFYFEGKEISSDEAIKKIKQGSKINIKSYNKDDKPKVYLSTKPIVVEMKKKN</sequence>
<name>A0AAU7BT52_9FLAO</name>
<accession>A0AAU7BT52</accession>
<feature type="domain" description="Peptidase M56" evidence="4">
    <location>
        <begin position="160"/>
        <end position="250"/>
    </location>
</feature>
<dbReference type="Pfam" id="PF05569">
    <property type="entry name" value="Peptidase_M56"/>
    <property type="match status" value="1"/>
</dbReference>
<keyword evidence="1" id="KW-0175">Coiled coil</keyword>
<dbReference type="PANTHER" id="PTHR34978:SF3">
    <property type="entry name" value="SLR0241 PROTEIN"/>
    <property type="match status" value="1"/>
</dbReference>
<feature type="transmembrane region" description="Helical" evidence="3">
    <location>
        <begin position="87"/>
        <end position="105"/>
    </location>
</feature>
<evidence type="ECO:0000313" key="5">
    <source>
        <dbReference type="EMBL" id="XBG61495.1"/>
    </source>
</evidence>
<dbReference type="PANTHER" id="PTHR34978">
    <property type="entry name" value="POSSIBLE SENSOR-TRANSDUCER PROTEIN BLAR"/>
    <property type="match status" value="1"/>
</dbReference>
<dbReference type="InterPro" id="IPR052173">
    <property type="entry name" value="Beta-lactam_resp_regulator"/>
</dbReference>
<feature type="region of interest" description="Disordered" evidence="2">
    <location>
        <begin position="626"/>
        <end position="651"/>
    </location>
</feature>
<proteinExistence type="predicted"/>
<feature type="compositionally biased region" description="Basic and acidic residues" evidence="2">
    <location>
        <begin position="783"/>
        <end position="794"/>
    </location>
</feature>
<evidence type="ECO:0000256" key="1">
    <source>
        <dbReference type="SAM" id="Coils"/>
    </source>
</evidence>
<feature type="transmembrane region" description="Helical" evidence="3">
    <location>
        <begin position="34"/>
        <end position="55"/>
    </location>
</feature>
<feature type="region of interest" description="Disordered" evidence="2">
    <location>
        <begin position="775"/>
        <end position="806"/>
    </location>
</feature>
<protein>
    <submittedName>
        <fullName evidence="5">M56 family metallopeptidase</fullName>
    </submittedName>
</protein>
<dbReference type="EMBL" id="CP157199">
    <property type="protein sequence ID" value="XBG61495.1"/>
    <property type="molecule type" value="Genomic_DNA"/>
</dbReference>
<keyword evidence="3" id="KW-0472">Membrane</keyword>
<feature type="transmembrane region" description="Helical" evidence="3">
    <location>
        <begin position="262"/>
        <end position="280"/>
    </location>
</feature>
<evidence type="ECO:0000259" key="4">
    <source>
        <dbReference type="Pfam" id="PF05569"/>
    </source>
</evidence>
<evidence type="ECO:0000256" key="2">
    <source>
        <dbReference type="SAM" id="MobiDB-lite"/>
    </source>
</evidence>
<gene>
    <name evidence="5" type="ORF">ABGB03_00980</name>
</gene>
<dbReference type="AlphaFoldDB" id="A0AAU7BT52"/>
<feature type="compositionally biased region" description="Pro residues" evidence="2">
    <location>
        <begin position="631"/>
        <end position="641"/>
    </location>
</feature>
<dbReference type="CDD" id="cd07341">
    <property type="entry name" value="M56_BlaR1_MecR1_like"/>
    <property type="match status" value="1"/>
</dbReference>
<keyword evidence="3" id="KW-0812">Transmembrane</keyword>
<dbReference type="InterPro" id="IPR008756">
    <property type="entry name" value="Peptidase_M56"/>
</dbReference>
<feature type="coiled-coil region" evidence="1">
    <location>
        <begin position="724"/>
        <end position="758"/>
    </location>
</feature>
<feature type="transmembrane region" description="Helical" evidence="3">
    <location>
        <begin position="6"/>
        <end position="22"/>
    </location>
</feature>
<organism evidence="5">
    <name type="scientific">Pontimicrobium sp. SW4</name>
    <dbReference type="NCBI Taxonomy" id="3153519"/>
    <lineage>
        <taxon>Bacteria</taxon>
        <taxon>Pseudomonadati</taxon>
        <taxon>Bacteroidota</taxon>
        <taxon>Flavobacteriia</taxon>
        <taxon>Flavobacteriales</taxon>
        <taxon>Flavobacteriaceae</taxon>
        <taxon>Pontimicrobium</taxon>
    </lineage>
</organism>
<dbReference type="RefSeq" id="WP_347924074.1">
    <property type="nucleotide sequence ID" value="NZ_CP157199.1"/>
</dbReference>
<reference evidence="5" key="1">
    <citation type="submission" date="2024-05" db="EMBL/GenBank/DDBJ databases">
        <title>Pontimicrobium maritimus sp. nov., isolated form sea water.</title>
        <authorList>
            <person name="Muhammad N."/>
            <person name="Vuong T.Q."/>
            <person name="Han H.L."/>
            <person name="Kim S.-G."/>
        </authorList>
    </citation>
    <scope>NUCLEOTIDE SEQUENCE</scope>
    <source>
        <strain evidence="5">SW4</strain>
    </source>
</reference>